<dbReference type="GO" id="GO:0003841">
    <property type="term" value="F:1-acylglycerol-3-phosphate O-acyltransferase activity"/>
    <property type="evidence" value="ECO:0007669"/>
    <property type="project" value="TreeGrafter"/>
</dbReference>
<evidence type="ECO:0000256" key="1">
    <source>
        <dbReference type="ARBA" id="ARBA00022679"/>
    </source>
</evidence>
<dbReference type="SMART" id="SM00563">
    <property type="entry name" value="PlsC"/>
    <property type="match status" value="1"/>
</dbReference>
<reference evidence="4 5" key="1">
    <citation type="journal article" date="2015" name="Nature">
        <title>rRNA introns, odd ribosomes, and small enigmatic genomes across a large radiation of phyla.</title>
        <authorList>
            <person name="Brown C.T."/>
            <person name="Hug L.A."/>
            <person name="Thomas B.C."/>
            <person name="Sharon I."/>
            <person name="Castelle C.J."/>
            <person name="Singh A."/>
            <person name="Wilkins M.J."/>
            <person name="Williams K.H."/>
            <person name="Banfield J.F."/>
        </authorList>
    </citation>
    <scope>NUCLEOTIDE SEQUENCE [LARGE SCALE GENOMIC DNA]</scope>
</reference>
<dbReference type="PANTHER" id="PTHR10434:SF11">
    <property type="entry name" value="1-ACYL-SN-GLYCEROL-3-PHOSPHATE ACYLTRANSFERASE"/>
    <property type="match status" value="1"/>
</dbReference>
<accession>A0A0G0H2L3</accession>
<organism evidence="4 5">
    <name type="scientific">Candidatus Woesebacteria bacterium GW2011_GWA1_37_7</name>
    <dbReference type="NCBI Taxonomy" id="1618545"/>
    <lineage>
        <taxon>Bacteria</taxon>
        <taxon>Candidatus Woeseibacteriota</taxon>
    </lineage>
</organism>
<dbReference type="GO" id="GO:0006654">
    <property type="term" value="P:phosphatidic acid biosynthetic process"/>
    <property type="evidence" value="ECO:0007669"/>
    <property type="project" value="TreeGrafter"/>
</dbReference>
<gene>
    <name evidence="4" type="ORF">US53_C0053G0003</name>
</gene>
<dbReference type="PATRIC" id="fig|1618545.3.peg.706"/>
<keyword evidence="2 4" id="KW-0012">Acyltransferase</keyword>
<dbReference type="InterPro" id="IPR002123">
    <property type="entry name" value="Plipid/glycerol_acylTrfase"/>
</dbReference>
<dbReference type="AlphaFoldDB" id="A0A0G0H2L3"/>
<proteinExistence type="predicted"/>
<evidence type="ECO:0000313" key="4">
    <source>
        <dbReference type="EMBL" id="KKQ36407.1"/>
    </source>
</evidence>
<dbReference type="Proteomes" id="UP000034591">
    <property type="component" value="Unassembled WGS sequence"/>
</dbReference>
<dbReference type="EMBL" id="LBTI01000053">
    <property type="protein sequence ID" value="KKQ36407.1"/>
    <property type="molecule type" value="Genomic_DNA"/>
</dbReference>
<dbReference type="SUPFAM" id="SSF69593">
    <property type="entry name" value="Glycerol-3-phosphate (1)-acyltransferase"/>
    <property type="match status" value="1"/>
</dbReference>
<evidence type="ECO:0000313" key="5">
    <source>
        <dbReference type="Proteomes" id="UP000034591"/>
    </source>
</evidence>
<evidence type="ECO:0000256" key="2">
    <source>
        <dbReference type="ARBA" id="ARBA00023315"/>
    </source>
</evidence>
<protein>
    <submittedName>
        <fullName evidence="4">1-acyl-sn-glycerol-3-phosphate acyltransferase</fullName>
    </submittedName>
</protein>
<sequence>MIKESHHHSPIAETTRDAFGLILNGFNFEVSGQEHLDFLRDRAKNNAIFAFFPHTGHLDSIAVRAAVPKDLRSTLMYPAAADYWYDGKVGKIRSKFSSLFVQNFPINRGRSGQSSILEGLDQAEMYLDGGYSLVVSPEGTRSNLPLEERILHTGVAELALKTGKPIIPVKLYGLEGVMPKGKIVPEFKRNGEKRDVRVCFKKALSIDWSNVPLSHSLARKQITRLLNNIFLEP</sequence>
<feature type="domain" description="Phospholipid/glycerol acyltransferase" evidence="3">
    <location>
        <begin position="47"/>
        <end position="174"/>
    </location>
</feature>
<dbReference type="PANTHER" id="PTHR10434">
    <property type="entry name" value="1-ACYL-SN-GLYCEROL-3-PHOSPHATE ACYLTRANSFERASE"/>
    <property type="match status" value="1"/>
</dbReference>
<keyword evidence="1 4" id="KW-0808">Transferase</keyword>
<dbReference type="Pfam" id="PF01553">
    <property type="entry name" value="Acyltransferase"/>
    <property type="match status" value="1"/>
</dbReference>
<dbReference type="STRING" id="1618545.US53_C0053G0003"/>
<comment type="caution">
    <text evidence="4">The sequence shown here is derived from an EMBL/GenBank/DDBJ whole genome shotgun (WGS) entry which is preliminary data.</text>
</comment>
<dbReference type="CDD" id="cd07989">
    <property type="entry name" value="LPLAT_AGPAT-like"/>
    <property type="match status" value="1"/>
</dbReference>
<evidence type="ECO:0000259" key="3">
    <source>
        <dbReference type="SMART" id="SM00563"/>
    </source>
</evidence>
<name>A0A0G0H2L3_9BACT</name>